<dbReference type="GO" id="GO:0005829">
    <property type="term" value="C:cytosol"/>
    <property type="evidence" value="ECO:0007669"/>
    <property type="project" value="TreeGrafter"/>
</dbReference>
<dbReference type="KEGG" id="piv:NCTC13079_00303"/>
<gene>
    <name evidence="1" type="ORF">NCTC13079_00303</name>
</gene>
<dbReference type="InterPro" id="IPR050155">
    <property type="entry name" value="HAD-like_hydrolase_sf"/>
</dbReference>
<dbReference type="Gene3D" id="3.40.50.1000">
    <property type="entry name" value="HAD superfamily/HAD-like"/>
    <property type="match status" value="1"/>
</dbReference>
<dbReference type="EC" id="3.1.3.-" evidence="1"/>
<sequence>MKKAIAFDFDGTLIDSMGLWRHLGRNFIESRGLTYTDEIDQTISTMSLSQSSKFFKEYFQFEDAVPAIYEEMSSILYLGYSETLLLKPGAAALVEKSARLVPTVLATATNEALLAPALTRFDLKKYFAFIQTCDSVGLQKSDRRYFDTLAERLEVAPEDIVFFDDAPYALRSAKEAGFYTVGVWDEHNQPHWDDVLAHSDETVKDLENLDPGRFV</sequence>
<keyword evidence="1" id="KW-0378">Hydrolase</keyword>
<dbReference type="SFLD" id="SFLDS00003">
    <property type="entry name" value="Haloacid_Dehalogenase"/>
    <property type="match status" value="1"/>
</dbReference>
<evidence type="ECO:0000313" key="1">
    <source>
        <dbReference type="EMBL" id="VEJ34751.1"/>
    </source>
</evidence>
<dbReference type="EMBL" id="LR134523">
    <property type="protein sequence ID" value="VEJ34751.1"/>
    <property type="molecule type" value="Genomic_DNA"/>
</dbReference>
<dbReference type="Gene3D" id="1.10.150.240">
    <property type="entry name" value="Putative phosphatase, domain 2"/>
    <property type="match status" value="1"/>
</dbReference>
<dbReference type="AlphaFoldDB" id="A0A448V038"/>
<dbReference type="SUPFAM" id="SSF56784">
    <property type="entry name" value="HAD-like"/>
    <property type="match status" value="1"/>
</dbReference>
<dbReference type="NCBIfam" id="TIGR01509">
    <property type="entry name" value="HAD-SF-IA-v3"/>
    <property type="match status" value="1"/>
</dbReference>
<dbReference type="PANTHER" id="PTHR43434:SF3">
    <property type="entry name" value="GMP_IMP NUCLEOTIDASE YRFG"/>
    <property type="match status" value="1"/>
</dbReference>
<organism evidence="1 2">
    <name type="scientific">Aedoeadaptatus ivorii</name>
    <dbReference type="NCBI Taxonomy" id="54006"/>
    <lineage>
        <taxon>Bacteria</taxon>
        <taxon>Bacillati</taxon>
        <taxon>Bacillota</taxon>
        <taxon>Tissierellia</taxon>
        <taxon>Tissierellales</taxon>
        <taxon>Peptoniphilaceae</taxon>
        <taxon>Aedoeadaptatus</taxon>
    </lineage>
</organism>
<proteinExistence type="predicted"/>
<protein>
    <submittedName>
        <fullName evidence="1">Phosphorylated carbohydrates phosphatase TM_1254</fullName>
        <ecNumber evidence="1">3.1.3.-</ecNumber>
    </submittedName>
</protein>
<dbReference type="Proteomes" id="UP000269544">
    <property type="component" value="Chromosome"/>
</dbReference>
<dbReference type="GO" id="GO:0008967">
    <property type="term" value="F:phosphoglycolate phosphatase activity"/>
    <property type="evidence" value="ECO:0007669"/>
    <property type="project" value="TreeGrafter"/>
</dbReference>
<dbReference type="InterPro" id="IPR006439">
    <property type="entry name" value="HAD-SF_hydro_IA"/>
</dbReference>
<dbReference type="Pfam" id="PF00702">
    <property type="entry name" value="Hydrolase"/>
    <property type="match status" value="1"/>
</dbReference>
<reference evidence="1 2" key="1">
    <citation type="submission" date="2018-12" db="EMBL/GenBank/DDBJ databases">
        <authorList>
            <consortium name="Pathogen Informatics"/>
        </authorList>
    </citation>
    <scope>NUCLEOTIDE SEQUENCE [LARGE SCALE GENOMIC DNA]</scope>
    <source>
        <strain evidence="1 2">NCTC13079</strain>
    </source>
</reference>
<dbReference type="InterPro" id="IPR023214">
    <property type="entry name" value="HAD_sf"/>
</dbReference>
<keyword evidence="2" id="KW-1185">Reference proteome</keyword>
<dbReference type="GO" id="GO:0006281">
    <property type="term" value="P:DNA repair"/>
    <property type="evidence" value="ECO:0007669"/>
    <property type="project" value="TreeGrafter"/>
</dbReference>
<dbReference type="PANTHER" id="PTHR43434">
    <property type="entry name" value="PHOSPHOGLYCOLATE PHOSPHATASE"/>
    <property type="match status" value="1"/>
</dbReference>
<dbReference type="RefSeq" id="WP_126464768.1">
    <property type="nucleotide sequence ID" value="NZ_LR134523.1"/>
</dbReference>
<accession>A0A448V038</accession>
<dbReference type="PRINTS" id="PR00413">
    <property type="entry name" value="HADHALOGNASE"/>
</dbReference>
<name>A0A448V038_9FIRM</name>
<dbReference type="InterPro" id="IPR036412">
    <property type="entry name" value="HAD-like_sf"/>
</dbReference>
<dbReference type="SFLD" id="SFLDG01129">
    <property type="entry name" value="C1.5:_HAD__Beta-PGM__Phosphata"/>
    <property type="match status" value="1"/>
</dbReference>
<dbReference type="InterPro" id="IPR023198">
    <property type="entry name" value="PGP-like_dom2"/>
</dbReference>
<dbReference type="OrthoDB" id="9797743at2"/>
<evidence type="ECO:0000313" key="2">
    <source>
        <dbReference type="Proteomes" id="UP000269544"/>
    </source>
</evidence>